<reference evidence="3" key="1">
    <citation type="submission" date="2016-07" db="EMBL/GenBank/DDBJ databases">
        <title>Multiple horizontal gene transfer events from other fungi enriched the ability of initially mycotrophic Trichoderma (Ascomycota) to feed on dead plant biomass.</title>
        <authorList>
            <consortium name="DOE Joint Genome Institute"/>
            <person name="Atanasova L."/>
            <person name="Chenthamara K."/>
            <person name="Zhang J."/>
            <person name="Grujic M."/>
            <person name="Henrissat B."/>
            <person name="Kuo A."/>
            <person name="Aerts A."/>
            <person name="Salamov A."/>
            <person name="Lipzen A."/>
            <person name="Labutti K."/>
            <person name="Barry K."/>
            <person name="Miao Y."/>
            <person name="Rahimi M.J."/>
            <person name="Shen Q."/>
            <person name="Grigoriev I.V."/>
            <person name="Kubicek C.P."/>
            <person name="Druzhinina I.S."/>
        </authorList>
    </citation>
    <scope>NUCLEOTIDE SEQUENCE [LARGE SCALE GENOMIC DNA]</scope>
    <source>
        <strain evidence="3">TUCIM 6016</strain>
    </source>
</reference>
<proteinExistence type="predicted"/>
<accession>A0A2T4BB16</accession>
<gene>
    <name evidence="2" type="ORF">BBK36DRAFT_1201440</name>
</gene>
<feature type="transmembrane region" description="Helical" evidence="1">
    <location>
        <begin position="198"/>
        <end position="217"/>
    </location>
</feature>
<dbReference type="GeneID" id="36605289"/>
<feature type="transmembrane region" description="Helical" evidence="1">
    <location>
        <begin position="162"/>
        <end position="182"/>
    </location>
</feature>
<feature type="transmembrane region" description="Helical" evidence="1">
    <location>
        <begin position="125"/>
        <end position="150"/>
    </location>
</feature>
<protein>
    <recommendedName>
        <fullName evidence="4">Integral membrane protein</fullName>
    </recommendedName>
</protein>
<feature type="transmembrane region" description="Helical" evidence="1">
    <location>
        <begin position="6"/>
        <end position="28"/>
    </location>
</feature>
<keyword evidence="1" id="KW-0472">Membrane</keyword>
<keyword evidence="1" id="KW-1133">Transmembrane helix</keyword>
<organism evidence="2 3">
    <name type="scientific">Trichoderma citrinoviride</name>
    <dbReference type="NCBI Taxonomy" id="58853"/>
    <lineage>
        <taxon>Eukaryota</taxon>
        <taxon>Fungi</taxon>
        <taxon>Dikarya</taxon>
        <taxon>Ascomycota</taxon>
        <taxon>Pezizomycotina</taxon>
        <taxon>Sordariomycetes</taxon>
        <taxon>Hypocreomycetidae</taxon>
        <taxon>Hypocreales</taxon>
        <taxon>Hypocreaceae</taxon>
        <taxon>Trichoderma</taxon>
    </lineage>
</organism>
<sequence length="351" mass="38682">MDKAEALTIQVFLLLGAALFSIGGRLYVRCRQFGVKDLGLDDGLVVAGMILFVLNVMWAYIMTTQTQWTGNRSVMNGQAGAQSTGLEYHLGSTMMALFQHCRPLSRMWPTYSDPGQHCQPATSPVLVWVCLGFDIITNLYLAFAAVSVAAREGKPTRDKLQWFAAPVCGLLATGAAIARAVILSSDHNLDVEQRAEAWAIWQIFIFVAAVGFAEVSYQDYSHIKDVDATSFKDYICSSRFSTRRPSLAESEATIVVTPELTDLHDKLADMSVEEIMVEGCRTSGIRRKVEVSVVQESFVIAPEGPCNICGNYTKSWANDEDANKPEQRSTYFGGNVHFHVPSCGIINKEQT</sequence>
<evidence type="ECO:0000256" key="1">
    <source>
        <dbReference type="SAM" id="Phobius"/>
    </source>
</evidence>
<keyword evidence="1" id="KW-0812">Transmembrane</keyword>
<dbReference type="RefSeq" id="XP_024749834.1">
    <property type="nucleotide sequence ID" value="XM_024897171.1"/>
</dbReference>
<feature type="transmembrane region" description="Helical" evidence="1">
    <location>
        <begin position="40"/>
        <end position="61"/>
    </location>
</feature>
<evidence type="ECO:0000313" key="2">
    <source>
        <dbReference type="EMBL" id="PTB66514.1"/>
    </source>
</evidence>
<evidence type="ECO:0008006" key="4">
    <source>
        <dbReference type="Google" id="ProtNLM"/>
    </source>
</evidence>
<dbReference type="AlphaFoldDB" id="A0A2T4BB16"/>
<name>A0A2T4BB16_9HYPO</name>
<keyword evidence="3" id="KW-1185">Reference proteome</keyword>
<dbReference type="EMBL" id="KZ680213">
    <property type="protein sequence ID" value="PTB66514.1"/>
    <property type="molecule type" value="Genomic_DNA"/>
</dbReference>
<dbReference type="OrthoDB" id="2988756at2759"/>
<dbReference type="Proteomes" id="UP000241546">
    <property type="component" value="Unassembled WGS sequence"/>
</dbReference>
<evidence type="ECO:0000313" key="3">
    <source>
        <dbReference type="Proteomes" id="UP000241546"/>
    </source>
</evidence>